<dbReference type="AlphaFoldDB" id="A0A7X6LU05"/>
<gene>
    <name evidence="4" type="ORF">HGA07_00010</name>
</gene>
<dbReference type="CDD" id="cd00085">
    <property type="entry name" value="HNHc"/>
    <property type="match status" value="1"/>
</dbReference>
<sequence>MHSSGGEIAEQVVGPLSAAVSDLLERSLVPLSDGDLVEVMRGVERCARRLAAMQHRLLIEAEERSIPARCGVKSVKRFLMETLRLSSAEAGSRVNAARWVGTFRGLDGELREPHLSCTAEALAHGAVSIDHVRGIAQVMNRVPGAVSEADREAAEQLLAEFARSGSPDDIAKVGDRILAYLDPDGRLSNDRDRARMRGIMIGRQRPDGMSPIRGDIDPVMRALLDPLLAKYARPGVCNPEDPSSPAADIDGVDPAVLAAAARADHRSTAQRNHDALTTILRSGLVAEDLGRHRGMPVTTVLTMKLEDLEKDSGVATTATGGVVPIREALRLAERSRPYLAVFDHAGLPLHLGRMKRLASRAQRLALIAALRGCSRPGCDAPASLCAVHHIRDYRAGGHTDIENLVLACDACHGLIHDGPGGWKTVVADRHSPFPGRTAWIAPEHIDPSRTPRVNHRHRAGELLAAILTRIHLRDERDRERRRRHRPQPEPRSRPPSDAGAA</sequence>
<dbReference type="GO" id="GO:0004519">
    <property type="term" value="F:endonuclease activity"/>
    <property type="evidence" value="ECO:0007669"/>
    <property type="project" value="InterPro"/>
</dbReference>
<dbReference type="Pfam" id="PF02720">
    <property type="entry name" value="DUF222"/>
    <property type="match status" value="1"/>
</dbReference>
<accession>A0A7X6LU05</accession>
<dbReference type="GO" id="GO:0008270">
    <property type="term" value="F:zinc ion binding"/>
    <property type="evidence" value="ECO:0007669"/>
    <property type="project" value="InterPro"/>
</dbReference>
<dbReference type="InterPro" id="IPR003870">
    <property type="entry name" value="DUF222"/>
</dbReference>
<evidence type="ECO:0000313" key="5">
    <source>
        <dbReference type="Proteomes" id="UP000523447"/>
    </source>
</evidence>
<dbReference type="InterPro" id="IPR002711">
    <property type="entry name" value="HNH"/>
</dbReference>
<proteinExistence type="inferred from homology"/>
<dbReference type="EMBL" id="JAAXPE010000001">
    <property type="protein sequence ID" value="NKY84012.1"/>
    <property type="molecule type" value="Genomic_DNA"/>
</dbReference>
<feature type="region of interest" description="Disordered" evidence="2">
    <location>
        <begin position="474"/>
        <end position="501"/>
    </location>
</feature>
<dbReference type="Proteomes" id="UP000523447">
    <property type="component" value="Unassembled WGS sequence"/>
</dbReference>
<evidence type="ECO:0000256" key="2">
    <source>
        <dbReference type="SAM" id="MobiDB-lite"/>
    </source>
</evidence>
<comment type="caution">
    <text evidence="4">The sequence shown here is derived from an EMBL/GenBank/DDBJ whole genome shotgun (WGS) entry which is preliminary data.</text>
</comment>
<dbReference type="InterPro" id="IPR003615">
    <property type="entry name" value="HNH_nuc"/>
</dbReference>
<evidence type="ECO:0000259" key="3">
    <source>
        <dbReference type="SMART" id="SM00507"/>
    </source>
</evidence>
<protein>
    <submittedName>
        <fullName evidence="4">DUF222 domain-containing protein</fullName>
    </submittedName>
</protein>
<keyword evidence="5" id="KW-1185">Reference proteome</keyword>
<dbReference type="Pfam" id="PF01844">
    <property type="entry name" value="HNH"/>
    <property type="match status" value="1"/>
</dbReference>
<name>A0A7X6LU05_9NOCA</name>
<dbReference type="SMART" id="SM00507">
    <property type="entry name" value="HNHc"/>
    <property type="match status" value="1"/>
</dbReference>
<dbReference type="RefSeq" id="WP_083892705.1">
    <property type="nucleotide sequence ID" value="NZ_CAWPHS010000001.1"/>
</dbReference>
<organism evidence="4 5">
    <name type="scientific">Nocardia veterana</name>
    <dbReference type="NCBI Taxonomy" id="132249"/>
    <lineage>
        <taxon>Bacteria</taxon>
        <taxon>Bacillati</taxon>
        <taxon>Actinomycetota</taxon>
        <taxon>Actinomycetes</taxon>
        <taxon>Mycobacteriales</taxon>
        <taxon>Nocardiaceae</taxon>
        <taxon>Nocardia</taxon>
    </lineage>
</organism>
<evidence type="ECO:0000256" key="1">
    <source>
        <dbReference type="ARBA" id="ARBA00023450"/>
    </source>
</evidence>
<evidence type="ECO:0000313" key="4">
    <source>
        <dbReference type="EMBL" id="NKY84012.1"/>
    </source>
</evidence>
<comment type="similarity">
    <text evidence="1">Belongs to the Rv1128c/1148c/1588c/1702c/1945/3466 family.</text>
</comment>
<feature type="domain" description="HNH nuclease" evidence="3">
    <location>
        <begin position="361"/>
        <end position="413"/>
    </location>
</feature>
<reference evidence="4 5" key="1">
    <citation type="submission" date="2020-04" db="EMBL/GenBank/DDBJ databases">
        <title>MicrobeNet Type strains.</title>
        <authorList>
            <person name="Nicholson A.C."/>
        </authorList>
    </citation>
    <scope>NUCLEOTIDE SEQUENCE [LARGE SCALE GENOMIC DNA]</scope>
    <source>
        <strain evidence="4 5">DSM 44445</strain>
    </source>
</reference>
<dbReference type="Gene3D" id="1.10.30.50">
    <property type="match status" value="1"/>
</dbReference>
<dbReference type="GO" id="GO:0003676">
    <property type="term" value="F:nucleic acid binding"/>
    <property type="evidence" value="ECO:0007669"/>
    <property type="project" value="InterPro"/>
</dbReference>